<evidence type="ECO:0000313" key="3">
    <source>
        <dbReference type="Proteomes" id="UP000612680"/>
    </source>
</evidence>
<protein>
    <submittedName>
        <fullName evidence="2">Uncharacterized protein</fullName>
    </submittedName>
</protein>
<dbReference type="Proteomes" id="UP000612680">
    <property type="component" value="Chromosome"/>
</dbReference>
<evidence type="ECO:0000313" key="2">
    <source>
        <dbReference type="EMBL" id="QRR00155.1"/>
    </source>
</evidence>
<feature type="chain" id="PRO_5046405215" evidence="1">
    <location>
        <begin position="21"/>
        <end position="139"/>
    </location>
</feature>
<accession>A0ABX7I2I7</accession>
<feature type="signal peptide" evidence="1">
    <location>
        <begin position="1"/>
        <end position="20"/>
    </location>
</feature>
<proteinExistence type="predicted"/>
<gene>
    <name evidence="2" type="ORF">HWI92_04165</name>
</gene>
<reference evidence="2 3" key="1">
    <citation type="submission" date="2020-06" db="EMBL/GenBank/DDBJ databases">
        <title>Dyadobacter sandarakinus sp. nov., isolated from the soil of the Arctic Yellow River Station.</title>
        <authorList>
            <person name="Zhang Y."/>
            <person name="Peng F."/>
        </authorList>
    </citation>
    <scope>NUCLEOTIDE SEQUENCE [LARGE SCALE GENOMIC DNA]</scope>
    <source>
        <strain evidence="2 3">Q3-56</strain>
    </source>
</reference>
<evidence type="ECO:0000256" key="1">
    <source>
        <dbReference type="SAM" id="SignalP"/>
    </source>
</evidence>
<name>A0ABX7I2I7_9BACT</name>
<sequence>MLKAFLLIPVLLSLALLTCAQDTTSVTFSEDASSIEDQRFIDRYENVFMTKIPTRRMFKLGYTASTYKGIGLTAAFEYKIFPFLSLEAAVYSLAAREGDGIYMENVFRQLSGENLFVSGGSRWYPNMRKRIVVSKVPTT</sequence>
<organism evidence="2 3">
    <name type="scientific">Dyadobacter sandarakinus</name>
    <dbReference type="NCBI Taxonomy" id="2747268"/>
    <lineage>
        <taxon>Bacteria</taxon>
        <taxon>Pseudomonadati</taxon>
        <taxon>Bacteroidota</taxon>
        <taxon>Cytophagia</taxon>
        <taxon>Cytophagales</taxon>
        <taxon>Spirosomataceae</taxon>
        <taxon>Dyadobacter</taxon>
    </lineage>
</organism>
<dbReference type="EMBL" id="CP056775">
    <property type="protein sequence ID" value="QRR00155.1"/>
    <property type="molecule type" value="Genomic_DNA"/>
</dbReference>
<keyword evidence="1" id="KW-0732">Signal</keyword>
<keyword evidence="3" id="KW-1185">Reference proteome</keyword>
<dbReference type="RefSeq" id="WP_204660916.1">
    <property type="nucleotide sequence ID" value="NZ_CP056775.1"/>
</dbReference>